<name>A0A0A9FB75_ARUDO</name>
<evidence type="ECO:0000313" key="1">
    <source>
        <dbReference type="EMBL" id="JAE07401.1"/>
    </source>
</evidence>
<dbReference type="AlphaFoldDB" id="A0A0A9FB75"/>
<protein>
    <submittedName>
        <fullName evidence="1">Uncharacterized protein</fullName>
    </submittedName>
</protein>
<reference evidence="1" key="2">
    <citation type="journal article" date="2015" name="Data Brief">
        <title>Shoot transcriptome of the giant reed, Arundo donax.</title>
        <authorList>
            <person name="Barrero R.A."/>
            <person name="Guerrero F.D."/>
            <person name="Moolhuijzen P."/>
            <person name="Goolsby J.A."/>
            <person name="Tidwell J."/>
            <person name="Bellgard S.E."/>
            <person name="Bellgard M.I."/>
        </authorList>
    </citation>
    <scope>NUCLEOTIDE SEQUENCE</scope>
    <source>
        <tissue evidence="1">Shoot tissue taken approximately 20 cm above the soil surface</tissue>
    </source>
</reference>
<accession>A0A0A9FB75</accession>
<sequence>MAPPLCLWIDLARLSDSIRDNTARSELLGGAAGSISLPLYGATSPPCLVRNRSRLLDDYRLDTERAQTSRKRAEAGLYTAAPGRCATLCLGAELGQVAAPG</sequence>
<organism evidence="1">
    <name type="scientific">Arundo donax</name>
    <name type="common">Giant reed</name>
    <name type="synonym">Donax arundinaceus</name>
    <dbReference type="NCBI Taxonomy" id="35708"/>
    <lineage>
        <taxon>Eukaryota</taxon>
        <taxon>Viridiplantae</taxon>
        <taxon>Streptophyta</taxon>
        <taxon>Embryophyta</taxon>
        <taxon>Tracheophyta</taxon>
        <taxon>Spermatophyta</taxon>
        <taxon>Magnoliopsida</taxon>
        <taxon>Liliopsida</taxon>
        <taxon>Poales</taxon>
        <taxon>Poaceae</taxon>
        <taxon>PACMAD clade</taxon>
        <taxon>Arundinoideae</taxon>
        <taxon>Arundineae</taxon>
        <taxon>Arundo</taxon>
    </lineage>
</organism>
<dbReference type="EMBL" id="GBRH01190495">
    <property type="protein sequence ID" value="JAE07401.1"/>
    <property type="molecule type" value="Transcribed_RNA"/>
</dbReference>
<proteinExistence type="predicted"/>
<reference evidence="1" key="1">
    <citation type="submission" date="2014-09" db="EMBL/GenBank/DDBJ databases">
        <authorList>
            <person name="Magalhaes I.L.F."/>
            <person name="Oliveira U."/>
            <person name="Santos F.R."/>
            <person name="Vidigal T.H.D.A."/>
            <person name="Brescovit A.D."/>
            <person name="Santos A.J."/>
        </authorList>
    </citation>
    <scope>NUCLEOTIDE SEQUENCE</scope>
    <source>
        <tissue evidence="1">Shoot tissue taken approximately 20 cm above the soil surface</tissue>
    </source>
</reference>